<accession>A0A9P6HD49</accession>
<evidence type="ECO:0000313" key="1">
    <source>
        <dbReference type="EMBL" id="KAF9784677.1"/>
    </source>
</evidence>
<dbReference type="SUPFAM" id="SSF52047">
    <property type="entry name" value="RNI-like"/>
    <property type="match status" value="1"/>
</dbReference>
<organism evidence="1 2">
    <name type="scientific">Thelephora terrestris</name>
    <dbReference type="NCBI Taxonomy" id="56493"/>
    <lineage>
        <taxon>Eukaryota</taxon>
        <taxon>Fungi</taxon>
        <taxon>Dikarya</taxon>
        <taxon>Basidiomycota</taxon>
        <taxon>Agaricomycotina</taxon>
        <taxon>Agaricomycetes</taxon>
        <taxon>Thelephorales</taxon>
        <taxon>Thelephoraceae</taxon>
        <taxon>Thelephora</taxon>
    </lineage>
</organism>
<name>A0A9P6HD49_9AGAM</name>
<protein>
    <recommendedName>
        <fullName evidence="3">F-box domain-containing protein</fullName>
    </recommendedName>
</protein>
<gene>
    <name evidence="1" type="ORF">BJ322DRAFT_1109383</name>
</gene>
<reference evidence="1" key="2">
    <citation type="submission" date="2020-11" db="EMBL/GenBank/DDBJ databases">
        <authorList>
            <consortium name="DOE Joint Genome Institute"/>
            <person name="Kuo A."/>
            <person name="Miyauchi S."/>
            <person name="Kiss E."/>
            <person name="Drula E."/>
            <person name="Kohler A."/>
            <person name="Sanchez-Garcia M."/>
            <person name="Andreopoulos B."/>
            <person name="Barry K.W."/>
            <person name="Bonito G."/>
            <person name="Buee M."/>
            <person name="Carver A."/>
            <person name="Chen C."/>
            <person name="Cichocki N."/>
            <person name="Clum A."/>
            <person name="Culley D."/>
            <person name="Crous P.W."/>
            <person name="Fauchery L."/>
            <person name="Girlanda M."/>
            <person name="Hayes R."/>
            <person name="Keri Z."/>
            <person name="Labutti K."/>
            <person name="Lipzen A."/>
            <person name="Lombard V."/>
            <person name="Magnuson J."/>
            <person name="Maillard F."/>
            <person name="Morin E."/>
            <person name="Murat C."/>
            <person name="Nolan M."/>
            <person name="Ohm R."/>
            <person name="Pangilinan J."/>
            <person name="Pereira M."/>
            <person name="Perotto S."/>
            <person name="Peter M."/>
            <person name="Riley R."/>
            <person name="Sitrit Y."/>
            <person name="Stielow B."/>
            <person name="Szollosi G."/>
            <person name="Zifcakova L."/>
            <person name="Stursova M."/>
            <person name="Spatafora J.W."/>
            <person name="Tedersoo L."/>
            <person name="Vaario L.-M."/>
            <person name="Yamada A."/>
            <person name="Yan M."/>
            <person name="Wang P."/>
            <person name="Xu J."/>
            <person name="Bruns T."/>
            <person name="Baldrian P."/>
            <person name="Vilgalys R."/>
            <person name="Henrissat B."/>
            <person name="Grigoriev I.V."/>
            <person name="Hibbett D."/>
            <person name="Nagy L.G."/>
            <person name="Martin F.M."/>
        </authorList>
    </citation>
    <scope>NUCLEOTIDE SEQUENCE</scope>
    <source>
        <strain evidence="1">UH-Tt-Lm1</strain>
    </source>
</reference>
<evidence type="ECO:0008006" key="3">
    <source>
        <dbReference type="Google" id="ProtNLM"/>
    </source>
</evidence>
<dbReference type="AlphaFoldDB" id="A0A9P6HD49"/>
<reference evidence="1" key="1">
    <citation type="journal article" date="2020" name="Nat. Commun.">
        <title>Large-scale genome sequencing of mycorrhizal fungi provides insights into the early evolution of symbiotic traits.</title>
        <authorList>
            <person name="Miyauchi S."/>
            <person name="Kiss E."/>
            <person name="Kuo A."/>
            <person name="Drula E."/>
            <person name="Kohler A."/>
            <person name="Sanchez-Garcia M."/>
            <person name="Morin E."/>
            <person name="Andreopoulos B."/>
            <person name="Barry K.W."/>
            <person name="Bonito G."/>
            <person name="Buee M."/>
            <person name="Carver A."/>
            <person name="Chen C."/>
            <person name="Cichocki N."/>
            <person name="Clum A."/>
            <person name="Culley D."/>
            <person name="Crous P.W."/>
            <person name="Fauchery L."/>
            <person name="Girlanda M."/>
            <person name="Hayes R.D."/>
            <person name="Keri Z."/>
            <person name="LaButti K."/>
            <person name="Lipzen A."/>
            <person name="Lombard V."/>
            <person name="Magnuson J."/>
            <person name="Maillard F."/>
            <person name="Murat C."/>
            <person name="Nolan M."/>
            <person name="Ohm R.A."/>
            <person name="Pangilinan J."/>
            <person name="Pereira M.F."/>
            <person name="Perotto S."/>
            <person name="Peter M."/>
            <person name="Pfister S."/>
            <person name="Riley R."/>
            <person name="Sitrit Y."/>
            <person name="Stielow J.B."/>
            <person name="Szollosi G."/>
            <person name="Zifcakova L."/>
            <person name="Stursova M."/>
            <person name="Spatafora J.W."/>
            <person name="Tedersoo L."/>
            <person name="Vaario L.M."/>
            <person name="Yamada A."/>
            <person name="Yan M."/>
            <person name="Wang P."/>
            <person name="Xu J."/>
            <person name="Bruns T."/>
            <person name="Baldrian P."/>
            <person name="Vilgalys R."/>
            <person name="Dunand C."/>
            <person name="Henrissat B."/>
            <person name="Grigoriev I.V."/>
            <person name="Hibbett D."/>
            <person name="Nagy L.G."/>
            <person name="Martin F.M."/>
        </authorList>
    </citation>
    <scope>NUCLEOTIDE SEQUENCE</scope>
    <source>
        <strain evidence="1">UH-Tt-Lm1</strain>
    </source>
</reference>
<dbReference type="EMBL" id="WIUZ02000008">
    <property type="protein sequence ID" value="KAF9784677.1"/>
    <property type="molecule type" value="Genomic_DNA"/>
</dbReference>
<comment type="caution">
    <text evidence="1">The sequence shown here is derived from an EMBL/GenBank/DDBJ whole genome shotgun (WGS) entry which is preliminary data.</text>
</comment>
<sequence>MSIKAVARRLSIPELFLVLHEKLDEECSKPPSFALSAASIESEMRALETRAQDIQRLIITLRSLSRPVYRLPPELISYIAQRVLGEDDVDARSIVPLTHVCRFWRDSIVSTSEIWALISNERMKFAELSLERAKAVPLTVHLNLDRLRGKRGTLDLLLPRVEKIVSFNCISSKAEELTRLLNFPKSMPNLRSLSLTKPKYAGKNQPIDSFDFSTHTTLRELSLSNFPLVPSILSLGTLTKLILWDRNIRIHVDVLLSFLEENRSLESVSLTIKFVEPSLCHSHRQTPVGNGLKHLSISSDDTTNIRALYSSIALQKGGTLEIFHSGQNAGLTGVISGVSTNHLPNLSSPISMEYAPFPRKIKLVGPNGTFSHIGPVTTEDPYREFPLLPLSGIRELRLDCRGSWVLKQFRLSSFPSLEILAVGGSSKVSLLPPVLPDPTSSPSLRTLALLDCDISEDFMNQLAQVALDRENASTSLRRFVIIDSEGQFPSAASVERLRGCVSVVELLEGKEFPEDLLWNRDALRCHGRWKSTITARGG</sequence>
<evidence type="ECO:0000313" key="2">
    <source>
        <dbReference type="Proteomes" id="UP000736335"/>
    </source>
</evidence>
<keyword evidence="2" id="KW-1185">Reference proteome</keyword>
<dbReference type="Gene3D" id="3.80.10.10">
    <property type="entry name" value="Ribonuclease Inhibitor"/>
    <property type="match status" value="1"/>
</dbReference>
<dbReference type="OrthoDB" id="3365698at2759"/>
<proteinExistence type="predicted"/>
<dbReference type="Proteomes" id="UP000736335">
    <property type="component" value="Unassembled WGS sequence"/>
</dbReference>
<dbReference type="InterPro" id="IPR032675">
    <property type="entry name" value="LRR_dom_sf"/>
</dbReference>